<feature type="transmembrane region" description="Helical" evidence="7">
    <location>
        <begin position="321"/>
        <end position="345"/>
    </location>
</feature>
<dbReference type="EMBL" id="ATHJ01000076">
    <property type="protein sequence ID" value="EPR41278.1"/>
    <property type="molecule type" value="Genomic_DNA"/>
</dbReference>
<accession>S7V9X4</accession>
<feature type="domain" description="MacB-like periplasmic core" evidence="9">
    <location>
        <begin position="13"/>
        <end position="233"/>
    </location>
</feature>
<comment type="subcellular location">
    <subcellularLocation>
        <location evidence="1">Cell membrane</location>
        <topology evidence="1">Multi-pass membrane protein</topology>
    </subcellularLocation>
</comment>
<evidence type="ECO:0000256" key="1">
    <source>
        <dbReference type="ARBA" id="ARBA00004651"/>
    </source>
</evidence>
<keyword evidence="11" id="KW-1185">Reference proteome</keyword>
<dbReference type="InterPro" id="IPR050250">
    <property type="entry name" value="Macrolide_Exporter_MacB"/>
</dbReference>
<evidence type="ECO:0000256" key="6">
    <source>
        <dbReference type="ARBA" id="ARBA00038076"/>
    </source>
</evidence>
<proteinExistence type="inferred from homology"/>
<keyword evidence="4 7" id="KW-1133">Transmembrane helix</keyword>
<dbReference type="PROSITE" id="PS51257">
    <property type="entry name" value="PROKAR_LIPOPROTEIN"/>
    <property type="match status" value="1"/>
</dbReference>
<dbReference type="PANTHER" id="PTHR30572:SF4">
    <property type="entry name" value="ABC TRANSPORTER PERMEASE YTRF"/>
    <property type="match status" value="1"/>
</dbReference>
<dbReference type="Pfam" id="PF02687">
    <property type="entry name" value="FtsX"/>
    <property type="match status" value="1"/>
</dbReference>
<comment type="similarity">
    <text evidence="6">Belongs to the ABC-4 integral membrane protein family.</text>
</comment>
<dbReference type="AlphaFoldDB" id="S7V9X4"/>
<evidence type="ECO:0000256" key="5">
    <source>
        <dbReference type="ARBA" id="ARBA00023136"/>
    </source>
</evidence>
<dbReference type="PANTHER" id="PTHR30572">
    <property type="entry name" value="MEMBRANE COMPONENT OF TRANSPORTER-RELATED"/>
    <property type="match status" value="1"/>
</dbReference>
<organism evidence="10 11">
    <name type="scientific">Desulfococcus multivorans DSM 2059</name>
    <dbReference type="NCBI Taxonomy" id="1121405"/>
    <lineage>
        <taxon>Bacteria</taxon>
        <taxon>Pseudomonadati</taxon>
        <taxon>Thermodesulfobacteriota</taxon>
        <taxon>Desulfobacteria</taxon>
        <taxon>Desulfobacterales</taxon>
        <taxon>Desulfococcaceae</taxon>
        <taxon>Desulfococcus</taxon>
    </lineage>
</organism>
<dbReference type="InterPro" id="IPR003838">
    <property type="entry name" value="ABC3_permease_C"/>
</dbReference>
<evidence type="ECO:0000256" key="4">
    <source>
        <dbReference type="ARBA" id="ARBA00022989"/>
    </source>
</evidence>
<evidence type="ECO:0000256" key="3">
    <source>
        <dbReference type="ARBA" id="ARBA00022692"/>
    </source>
</evidence>
<keyword evidence="3 7" id="KW-0812">Transmembrane</keyword>
<evidence type="ECO:0000313" key="11">
    <source>
        <dbReference type="Proteomes" id="UP000014977"/>
    </source>
</evidence>
<evidence type="ECO:0000259" key="8">
    <source>
        <dbReference type="Pfam" id="PF02687"/>
    </source>
</evidence>
<dbReference type="eggNOG" id="COG4591">
    <property type="taxonomic scope" value="Bacteria"/>
</dbReference>
<name>S7V9X4_DESML</name>
<evidence type="ECO:0000256" key="7">
    <source>
        <dbReference type="SAM" id="Phobius"/>
    </source>
</evidence>
<evidence type="ECO:0000259" key="9">
    <source>
        <dbReference type="Pfam" id="PF12704"/>
    </source>
</evidence>
<evidence type="ECO:0000256" key="2">
    <source>
        <dbReference type="ARBA" id="ARBA00022475"/>
    </source>
</evidence>
<dbReference type="Proteomes" id="UP000014977">
    <property type="component" value="Unassembled WGS sequence"/>
</dbReference>
<dbReference type="InterPro" id="IPR025857">
    <property type="entry name" value="MacB_PCD"/>
</dbReference>
<dbReference type="STRING" id="897.B2D07_06800"/>
<dbReference type="GO" id="GO:0005886">
    <property type="term" value="C:plasma membrane"/>
    <property type="evidence" value="ECO:0007669"/>
    <property type="project" value="UniProtKB-SubCell"/>
</dbReference>
<dbReference type="OrthoDB" id="9809768at2"/>
<reference evidence="10 11" key="1">
    <citation type="journal article" date="2013" name="Genome Announc.">
        <title>Draft genome sequences for three mercury-methylating, sulfate-reducing bacteria.</title>
        <authorList>
            <person name="Brown S.D."/>
            <person name="Hurt R.A.Jr."/>
            <person name="Gilmour C.C."/>
            <person name="Elias D.A."/>
        </authorList>
    </citation>
    <scope>NUCLEOTIDE SEQUENCE [LARGE SCALE GENOMIC DNA]</scope>
    <source>
        <strain evidence="10 11">DSM 2059</strain>
    </source>
</reference>
<dbReference type="Pfam" id="PF12704">
    <property type="entry name" value="MacB_PCD"/>
    <property type="match status" value="1"/>
</dbReference>
<evidence type="ECO:0000313" key="10">
    <source>
        <dbReference type="EMBL" id="EPR41278.1"/>
    </source>
</evidence>
<sequence>MAWRNVWRNRRRSLLTMAAIAFACALLVFMLSFQFGSYEAMINAAVKVHTGYFQIQAPGYQEKREIRLVVADPEAVARLIDAVPEVTAYTFRANAFSLAASNDRTYGISVTGIDPVREFNVSSLKTLVRDGVFLSPGDGPEALVGALLAKNLRVGIGDPITLLGQGRDGSIAATVVTVKGIFASGQDDFDRNALYIPLGYFQELYAMRGAVHEIVGMTSSIWAVPAVERRLKQELERLDRDKNGPLAILDWKALMPGLAQGIYLDLVSGLIFYLLLIVVVAFSIMNTFLMAIFERTREFGVLMAIGTTTGRLTRLLLTESMMMTFVGMGAGMLLGSLVTLYYQIVGIDFGGASEILKQYGIPGRMYPILTVPSLVIGPFLVCFITFWAALWPALRVRRLTPVKAMHYA</sequence>
<feature type="transmembrane region" description="Helical" evidence="7">
    <location>
        <begin position="365"/>
        <end position="390"/>
    </location>
</feature>
<comment type="caution">
    <text evidence="10">The sequence shown here is derived from an EMBL/GenBank/DDBJ whole genome shotgun (WGS) entry which is preliminary data.</text>
</comment>
<protein>
    <submittedName>
        <fullName evidence="10">MacB-like periplasmic core domain containing protein</fullName>
    </submittedName>
</protein>
<feature type="domain" description="ABC3 transporter permease C-terminal" evidence="8">
    <location>
        <begin position="271"/>
        <end position="400"/>
    </location>
</feature>
<keyword evidence="5 7" id="KW-0472">Membrane</keyword>
<feature type="transmembrane region" description="Helical" evidence="7">
    <location>
        <begin position="270"/>
        <end position="293"/>
    </location>
</feature>
<keyword evidence="2" id="KW-1003">Cell membrane</keyword>
<dbReference type="GO" id="GO:0022857">
    <property type="term" value="F:transmembrane transporter activity"/>
    <property type="evidence" value="ECO:0007669"/>
    <property type="project" value="TreeGrafter"/>
</dbReference>
<gene>
    <name evidence="10" type="ORF">dsmv_2059</name>
</gene>